<dbReference type="PANTHER" id="PTHR42648">
    <property type="entry name" value="TRANSPOSASE, PUTATIVE-RELATED"/>
    <property type="match status" value="1"/>
</dbReference>
<dbReference type="EMBL" id="WOCE01000019">
    <property type="protein sequence ID" value="KAE9592898.1"/>
    <property type="molecule type" value="Genomic_DNA"/>
</dbReference>
<reference evidence="3" key="1">
    <citation type="journal article" date="2020" name="Nat. Commun.">
        <title>Genome sequence of the cluster root forming white lupin.</title>
        <authorList>
            <person name="Hufnagel B."/>
            <person name="Marques A."/>
            <person name="Soriano A."/>
            <person name="Marques L."/>
            <person name="Divol F."/>
            <person name="Doumas P."/>
            <person name="Sallet E."/>
            <person name="Mancinotti D."/>
            <person name="Carrere S."/>
            <person name="Marande W."/>
            <person name="Arribat S."/>
            <person name="Keller J."/>
            <person name="Huneau C."/>
            <person name="Blein T."/>
            <person name="Aime D."/>
            <person name="Laguerre M."/>
            <person name="Taylor J."/>
            <person name="Schubert V."/>
            <person name="Nelson M."/>
            <person name="Geu-Flores F."/>
            <person name="Crespi M."/>
            <person name="Gallardo-Guerrero K."/>
            <person name="Delaux P.-M."/>
            <person name="Salse J."/>
            <person name="Berges H."/>
            <person name="Guyot R."/>
            <person name="Gouzy J."/>
            <person name="Peret B."/>
        </authorList>
    </citation>
    <scope>NUCLEOTIDE SEQUENCE [LARGE SCALE GENOMIC DNA]</scope>
    <source>
        <strain evidence="3">cv. Amiga</strain>
    </source>
</reference>
<protein>
    <submittedName>
        <fullName evidence="2">Putative RNA-directed DNA polymerase</fullName>
    </submittedName>
</protein>
<accession>A0A6A4P1T5</accession>
<keyword evidence="3" id="KW-1185">Reference proteome</keyword>
<dbReference type="InterPro" id="IPR012337">
    <property type="entry name" value="RNaseH-like_sf"/>
</dbReference>
<dbReference type="Proteomes" id="UP000447434">
    <property type="component" value="Chromosome 19"/>
</dbReference>
<dbReference type="AlphaFoldDB" id="A0A6A4P1T5"/>
<organism evidence="2 3">
    <name type="scientific">Lupinus albus</name>
    <name type="common">White lupine</name>
    <name type="synonym">Lupinus termis</name>
    <dbReference type="NCBI Taxonomy" id="3870"/>
    <lineage>
        <taxon>Eukaryota</taxon>
        <taxon>Viridiplantae</taxon>
        <taxon>Streptophyta</taxon>
        <taxon>Embryophyta</taxon>
        <taxon>Tracheophyta</taxon>
        <taxon>Spermatophyta</taxon>
        <taxon>Magnoliopsida</taxon>
        <taxon>eudicotyledons</taxon>
        <taxon>Gunneridae</taxon>
        <taxon>Pentapetalae</taxon>
        <taxon>rosids</taxon>
        <taxon>fabids</taxon>
        <taxon>Fabales</taxon>
        <taxon>Fabaceae</taxon>
        <taxon>Papilionoideae</taxon>
        <taxon>50 kb inversion clade</taxon>
        <taxon>genistoids sensu lato</taxon>
        <taxon>core genistoids</taxon>
        <taxon>Genisteae</taxon>
        <taxon>Lupinus</taxon>
    </lineage>
</organism>
<dbReference type="Pfam" id="PF00665">
    <property type="entry name" value="rve"/>
    <property type="match status" value="1"/>
</dbReference>
<dbReference type="GO" id="GO:0003964">
    <property type="term" value="F:RNA-directed DNA polymerase activity"/>
    <property type="evidence" value="ECO:0007669"/>
    <property type="project" value="UniProtKB-KW"/>
</dbReference>
<name>A0A6A4P1T5_LUPAL</name>
<keyword evidence="2" id="KW-0808">Transferase</keyword>
<feature type="domain" description="Integrase catalytic" evidence="1">
    <location>
        <begin position="1"/>
        <end position="154"/>
    </location>
</feature>
<dbReference type="InterPro" id="IPR057670">
    <property type="entry name" value="SH3_retrovirus"/>
</dbReference>
<dbReference type="GO" id="GO:0015074">
    <property type="term" value="P:DNA integration"/>
    <property type="evidence" value="ECO:0007669"/>
    <property type="project" value="InterPro"/>
</dbReference>
<gene>
    <name evidence="2" type="ORF">Lalb_Chr19g0134081</name>
</gene>
<sequence length="408" mass="47132">MDIWGPFGIPSTSGHRYFLTVVDDKSRFTWIYFLKHKSEVPELIKNFISLVQTQFSLSVKCIRSDNGKEFSLCDLYAKKGIEHQTSCVETPQQNGAVERKHQHILGVARSLIFQSKIPHCFWNYVITHAIYLINRQPSSYLSNRSPYSSLYEKLPNIHYLKVFGCLCYATTITSHRKKFDPRSRKGVYLGLKGVVKGYVILDINTHEIFISRNVSFYEHIFPYKETNDTDQDHNLIMPANISQEDPVNISEEFITHYGDNEEFITHNGDNHDSDNMVENNEYNSQIASEHINTNDIGNPRKSHRIKHRPHYLSNYHCSLLSFISHSLSPRSSKERYPLSHSISYDHLSSAHKHFTLAISSNVEPNTFNDTIKQTCWRDAIEKELKALSDNNTWTLTTLPNNKKAIGCK</sequence>
<dbReference type="Gene3D" id="3.30.420.10">
    <property type="entry name" value="Ribonuclease H-like superfamily/Ribonuclease H"/>
    <property type="match status" value="1"/>
</dbReference>
<dbReference type="SUPFAM" id="SSF53098">
    <property type="entry name" value="Ribonuclease H-like"/>
    <property type="match status" value="1"/>
</dbReference>
<dbReference type="InterPro" id="IPR001584">
    <property type="entry name" value="Integrase_cat-core"/>
</dbReference>
<comment type="caution">
    <text evidence="2">The sequence shown here is derived from an EMBL/GenBank/DDBJ whole genome shotgun (WGS) entry which is preliminary data.</text>
</comment>
<dbReference type="Pfam" id="PF25597">
    <property type="entry name" value="SH3_retrovirus"/>
    <property type="match status" value="1"/>
</dbReference>
<dbReference type="GO" id="GO:0003676">
    <property type="term" value="F:nucleic acid binding"/>
    <property type="evidence" value="ECO:0007669"/>
    <property type="project" value="InterPro"/>
</dbReference>
<evidence type="ECO:0000313" key="2">
    <source>
        <dbReference type="EMBL" id="KAE9592898.1"/>
    </source>
</evidence>
<dbReference type="InterPro" id="IPR039537">
    <property type="entry name" value="Retrotran_Ty1/copia-like"/>
</dbReference>
<evidence type="ECO:0000313" key="3">
    <source>
        <dbReference type="Proteomes" id="UP000447434"/>
    </source>
</evidence>
<dbReference type="PANTHER" id="PTHR42648:SF31">
    <property type="entry name" value="RNA-DIRECTED DNA POLYMERASE"/>
    <property type="match status" value="1"/>
</dbReference>
<dbReference type="InterPro" id="IPR036397">
    <property type="entry name" value="RNaseH_sf"/>
</dbReference>
<dbReference type="OrthoDB" id="1750639at2759"/>
<keyword evidence="2" id="KW-0695">RNA-directed DNA polymerase</keyword>
<dbReference type="PROSITE" id="PS50994">
    <property type="entry name" value="INTEGRASE"/>
    <property type="match status" value="1"/>
</dbReference>
<proteinExistence type="predicted"/>
<keyword evidence="2" id="KW-0548">Nucleotidyltransferase</keyword>
<evidence type="ECO:0000259" key="1">
    <source>
        <dbReference type="PROSITE" id="PS50994"/>
    </source>
</evidence>